<feature type="transmembrane region" description="Helical" evidence="8">
    <location>
        <begin position="41"/>
        <end position="63"/>
    </location>
</feature>
<keyword evidence="8" id="KW-1133">Transmembrane helix</keyword>
<dbReference type="InterPro" id="IPR003594">
    <property type="entry name" value="HATPase_dom"/>
</dbReference>
<feature type="domain" description="Histidine kinase" evidence="9">
    <location>
        <begin position="528"/>
        <end position="752"/>
    </location>
</feature>
<evidence type="ECO:0000259" key="11">
    <source>
        <dbReference type="PROSITE" id="PS50113"/>
    </source>
</evidence>
<evidence type="ECO:0000256" key="6">
    <source>
        <dbReference type="ARBA" id="ARBA00023012"/>
    </source>
</evidence>
<dbReference type="SUPFAM" id="SSF55785">
    <property type="entry name" value="PYP-like sensor domain (PAS domain)"/>
    <property type="match status" value="1"/>
</dbReference>
<dbReference type="SMART" id="SM00091">
    <property type="entry name" value="PAS"/>
    <property type="match status" value="1"/>
</dbReference>
<evidence type="ECO:0000256" key="8">
    <source>
        <dbReference type="SAM" id="Phobius"/>
    </source>
</evidence>
<reference evidence="12 13" key="1">
    <citation type="submission" date="2021-03" db="EMBL/GenBank/DDBJ databases">
        <title>Genomic Encyclopedia of Type Strains, Phase III (KMG-III): the genomes of soil and plant-associated and newly described type strains.</title>
        <authorList>
            <person name="Whitman W."/>
        </authorList>
    </citation>
    <scope>NUCLEOTIDE SEQUENCE [LARGE SCALE GENOMIC DNA]</scope>
    <source>
        <strain evidence="12 13">IMMIB AFH-6</strain>
    </source>
</reference>
<dbReference type="SMART" id="SM00387">
    <property type="entry name" value="HATPase_c"/>
    <property type="match status" value="1"/>
</dbReference>
<dbReference type="EC" id="2.7.13.3" evidence="2"/>
<keyword evidence="6" id="KW-0902">Two-component regulatory system</keyword>
<proteinExistence type="predicted"/>
<dbReference type="InterPro" id="IPR000014">
    <property type="entry name" value="PAS"/>
</dbReference>
<dbReference type="SUPFAM" id="SSF55874">
    <property type="entry name" value="ATPase domain of HSP90 chaperone/DNA topoisomerase II/histidine kinase"/>
    <property type="match status" value="1"/>
</dbReference>
<comment type="catalytic activity">
    <reaction evidence="1">
        <text>ATP + protein L-histidine = ADP + protein N-phospho-L-histidine.</text>
        <dbReference type="EC" id="2.7.13.3"/>
    </reaction>
</comment>
<dbReference type="Gene3D" id="3.30.450.20">
    <property type="entry name" value="PAS domain"/>
    <property type="match status" value="3"/>
</dbReference>
<name>A0ABS4SKP4_9PROT</name>
<evidence type="ECO:0000313" key="12">
    <source>
        <dbReference type="EMBL" id="MBP2293132.1"/>
    </source>
</evidence>
<organism evidence="12 13">
    <name type="scientific">Azospirillum rugosum</name>
    <dbReference type="NCBI Taxonomy" id="416170"/>
    <lineage>
        <taxon>Bacteria</taxon>
        <taxon>Pseudomonadati</taxon>
        <taxon>Pseudomonadota</taxon>
        <taxon>Alphaproteobacteria</taxon>
        <taxon>Rhodospirillales</taxon>
        <taxon>Azospirillaceae</taxon>
        <taxon>Azospirillum</taxon>
    </lineage>
</organism>
<dbReference type="RefSeq" id="WP_209766983.1">
    <property type="nucleotide sequence ID" value="NZ_JBHSLM010000005.1"/>
</dbReference>
<dbReference type="PROSITE" id="PS50113">
    <property type="entry name" value="PAC"/>
    <property type="match status" value="1"/>
</dbReference>
<dbReference type="CDD" id="cd00130">
    <property type="entry name" value="PAS"/>
    <property type="match status" value="1"/>
</dbReference>
<dbReference type="InterPro" id="IPR050736">
    <property type="entry name" value="Sensor_HK_Regulatory"/>
</dbReference>
<dbReference type="SMART" id="SM00388">
    <property type="entry name" value="HisKA"/>
    <property type="match status" value="1"/>
</dbReference>
<dbReference type="PANTHER" id="PTHR43711:SF31">
    <property type="entry name" value="HISTIDINE KINASE"/>
    <property type="match status" value="1"/>
</dbReference>
<dbReference type="InterPro" id="IPR003661">
    <property type="entry name" value="HisK_dim/P_dom"/>
</dbReference>
<dbReference type="InterPro" id="IPR036890">
    <property type="entry name" value="HATPase_C_sf"/>
</dbReference>
<evidence type="ECO:0000256" key="4">
    <source>
        <dbReference type="ARBA" id="ARBA00022679"/>
    </source>
</evidence>
<keyword evidence="4" id="KW-0808">Transferase</keyword>
<dbReference type="InterPro" id="IPR013767">
    <property type="entry name" value="PAS_fold"/>
</dbReference>
<keyword evidence="13" id="KW-1185">Reference proteome</keyword>
<keyword evidence="8" id="KW-0812">Transmembrane</keyword>
<evidence type="ECO:0000256" key="5">
    <source>
        <dbReference type="ARBA" id="ARBA00022777"/>
    </source>
</evidence>
<dbReference type="PRINTS" id="PR00344">
    <property type="entry name" value="BCTRLSENSOR"/>
</dbReference>
<protein>
    <recommendedName>
        <fullName evidence="2">histidine kinase</fullName>
        <ecNumber evidence="2">2.7.13.3</ecNumber>
    </recommendedName>
</protein>
<keyword evidence="8" id="KW-0472">Membrane</keyword>
<dbReference type="CDD" id="cd16922">
    <property type="entry name" value="HATPase_EvgS-ArcB-TorS-like"/>
    <property type="match status" value="1"/>
</dbReference>
<dbReference type="Pfam" id="PF00512">
    <property type="entry name" value="HisKA"/>
    <property type="match status" value="1"/>
</dbReference>
<sequence length="768" mass="82296">MVHPHPGRPVTPPSQAVDQPPHALGRGVVRRALHAFGSVRFLMRASGLTFIAVVNAMIAYGVWQHHREAVGAAERATRNLALVLDEQAGRTVSGVDLLLTDLLTLLDVHPDGRSRGSAAIHELLRARRAALAPLAGLVVVDETGVTLHHSADTNPPDVAVGDRSYFAVHRDGAAPADAMAPQGLFVGPPIASRAFPGTSVIPMSRRWTRPDGRFGGVVVAMLNPAQLGTSLEAMGGGGDGTATLALRDGSVLLRRPADKPADKPDSSPARLDGWAEIQPLLSAGREGTLHTALPGDGRPGIVSLRRGRTHPFVVITAVAQADALAEWRRDSAVWTLMALGMTAVIALLTIHVERQQARRDQDQVRLARASRRIRGILDSMVDAVVTIDAHGRIETFNPAAERMFGHAEAEVLGKSVNLLLPEPMHADHDRSMAGYRPDAGSRIIGSDREVLAVRRDGSTFPITLAVSAVRLEGRLEDEAGSRGEEGGQCVFVGVIRDITKRKQQEAELLASKSQAEMANRAKSEFLANMSHELRTPLNAIIGFSEILDSEFFGKLNDRQKACAKDIHDSGKHLLDIVNAVLDMSKIEAGRYELTEEVVDPAEALAQCLMMVRDRAQDARVDLRNGITDGPAGELPAVWLDRRAFKQVVLNLLSNAVKFTPDGGRVTLSARVEEDGSLAVSVADTGIGIAPEFMEHLFQPFRQADNTVSRTFEGTGLGLSISKNLMELHGGSLSCASTPGIGTTMTARFPAERIVKPGETEALVVAALS</sequence>
<dbReference type="Gene3D" id="1.10.287.130">
    <property type="match status" value="1"/>
</dbReference>
<dbReference type="CDD" id="cd00082">
    <property type="entry name" value="HisKA"/>
    <property type="match status" value="1"/>
</dbReference>
<dbReference type="CDD" id="cd12915">
    <property type="entry name" value="PDC2_DGC_like"/>
    <property type="match status" value="1"/>
</dbReference>
<dbReference type="CDD" id="cd12914">
    <property type="entry name" value="PDC1_DGC_like"/>
    <property type="match status" value="1"/>
</dbReference>
<dbReference type="NCBIfam" id="TIGR00229">
    <property type="entry name" value="sensory_box"/>
    <property type="match status" value="1"/>
</dbReference>
<dbReference type="Pfam" id="PF02518">
    <property type="entry name" value="HATPase_c"/>
    <property type="match status" value="1"/>
</dbReference>
<feature type="domain" description="PAS" evidence="10">
    <location>
        <begin position="369"/>
        <end position="422"/>
    </location>
</feature>
<dbReference type="Pfam" id="PF00989">
    <property type="entry name" value="PAS"/>
    <property type="match status" value="1"/>
</dbReference>
<dbReference type="InterPro" id="IPR035965">
    <property type="entry name" value="PAS-like_dom_sf"/>
</dbReference>
<accession>A0ABS4SKP4</accession>
<evidence type="ECO:0000256" key="2">
    <source>
        <dbReference type="ARBA" id="ARBA00012438"/>
    </source>
</evidence>
<dbReference type="EMBL" id="JAGINP010000009">
    <property type="protein sequence ID" value="MBP2293132.1"/>
    <property type="molecule type" value="Genomic_DNA"/>
</dbReference>
<dbReference type="Gene3D" id="3.30.565.10">
    <property type="entry name" value="Histidine kinase-like ATPase, C-terminal domain"/>
    <property type="match status" value="1"/>
</dbReference>
<comment type="caution">
    <text evidence="12">The sequence shown here is derived from an EMBL/GenBank/DDBJ whole genome shotgun (WGS) entry which is preliminary data.</text>
</comment>
<feature type="domain" description="PAC" evidence="11">
    <location>
        <begin position="446"/>
        <end position="510"/>
    </location>
</feature>
<gene>
    <name evidence="12" type="ORF">J2851_002914</name>
</gene>
<dbReference type="InterPro" id="IPR036097">
    <property type="entry name" value="HisK_dim/P_sf"/>
</dbReference>
<dbReference type="InterPro" id="IPR004358">
    <property type="entry name" value="Sig_transdc_His_kin-like_C"/>
</dbReference>
<evidence type="ECO:0000313" key="13">
    <source>
        <dbReference type="Proteomes" id="UP000781958"/>
    </source>
</evidence>
<dbReference type="Proteomes" id="UP000781958">
    <property type="component" value="Unassembled WGS sequence"/>
</dbReference>
<dbReference type="InterPro" id="IPR000700">
    <property type="entry name" value="PAS-assoc_C"/>
</dbReference>
<dbReference type="SUPFAM" id="SSF47384">
    <property type="entry name" value="Homodimeric domain of signal transducing histidine kinase"/>
    <property type="match status" value="1"/>
</dbReference>
<dbReference type="InterPro" id="IPR005467">
    <property type="entry name" value="His_kinase_dom"/>
</dbReference>
<keyword evidence="3" id="KW-0597">Phosphoprotein</keyword>
<dbReference type="PROSITE" id="PS50109">
    <property type="entry name" value="HIS_KIN"/>
    <property type="match status" value="1"/>
</dbReference>
<keyword evidence="5" id="KW-0418">Kinase</keyword>
<evidence type="ECO:0000256" key="3">
    <source>
        <dbReference type="ARBA" id="ARBA00022553"/>
    </source>
</evidence>
<evidence type="ECO:0000259" key="10">
    <source>
        <dbReference type="PROSITE" id="PS50112"/>
    </source>
</evidence>
<feature type="region of interest" description="Disordered" evidence="7">
    <location>
        <begin position="1"/>
        <end position="21"/>
    </location>
</feature>
<dbReference type="PANTHER" id="PTHR43711">
    <property type="entry name" value="TWO-COMPONENT HISTIDINE KINASE"/>
    <property type="match status" value="1"/>
</dbReference>
<dbReference type="PROSITE" id="PS50112">
    <property type="entry name" value="PAS"/>
    <property type="match status" value="1"/>
</dbReference>
<evidence type="ECO:0000259" key="9">
    <source>
        <dbReference type="PROSITE" id="PS50109"/>
    </source>
</evidence>
<evidence type="ECO:0000256" key="1">
    <source>
        <dbReference type="ARBA" id="ARBA00000085"/>
    </source>
</evidence>
<evidence type="ECO:0000256" key="7">
    <source>
        <dbReference type="SAM" id="MobiDB-lite"/>
    </source>
</evidence>